<comment type="caution">
    <text evidence="3">The sequence shown here is derived from an EMBL/GenBank/DDBJ whole genome shotgun (WGS) entry which is preliminary data.</text>
</comment>
<organism evidence="3 4">
    <name type="scientific">Franconibacter pulveris</name>
    <dbReference type="NCBI Taxonomy" id="435910"/>
    <lineage>
        <taxon>Bacteria</taxon>
        <taxon>Pseudomonadati</taxon>
        <taxon>Pseudomonadota</taxon>
        <taxon>Gammaproteobacteria</taxon>
        <taxon>Enterobacterales</taxon>
        <taxon>Enterobacteriaceae</taxon>
        <taxon>Franconibacter</taxon>
    </lineage>
</organism>
<keyword evidence="4" id="KW-1185">Reference proteome</keyword>
<sequence>MDPVFYLGINALWDELRLLPAGGLWWVNIDRYEDAIKLVNRTVASQNESAKVAVITTGEMQHQHIKLEGDHGPKRLFLFSLPHDSKAFDGLTQDLLCSLNPHHCMIIILCNENGLQNISATHLRRWVKDANAWAKYHHCTLLLLNPSLDPDPYISALANQYALLSGLTTLRYEGDTWLYDVAFWFNQKGVSARQQLRLIEAGQRWTLPPQQEIAPQSRNDERRVLSHLSVLEGAPPLSENWSLFDSNDALFTEARQAQAATVIFALSSNSQVESVARQIHALRRQRGSAMKIIVRESQGSVRATDERLLLGCGANIVIPWNAPLSRCLTLIESVQGQTFSRQVPQEIAILLESMQPLKLRGYQPWETFCDSVGALMNNTLLPKDGKGVLVALRPVPGIRIEQALTLCRPPRAGDIVTLGENRLVLFLSFCRIPDLDTALKHIFPLPVADIFSNRMVWYEDAQIAAEIVQMRAMQPEKWSKPLKMTADAAPVASQRHDDNARRRVPTLITLLSEPEGEPRR</sequence>
<feature type="region of interest" description="Disordered" evidence="2">
    <location>
        <begin position="490"/>
        <end position="520"/>
    </location>
</feature>
<dbReference type="Proteomes" id="UP000037315">
    <property type="component" value="Unassembled WGS sequence"/>
</dbReference>
<dbReference type="GO" id="GO:0035438">
    <property type="term" value="F:cyclic-di-GMP binding"/>
    <property type="evidence" value="ECO:0007669"/>
    <property type="project" value="InterPro"/>
</dbReference>
<reference evidence="3 4" key="1">
    <citation type="submission" date="2015-06" db="EMBL/GenBank/DDBJ databases">
        <title>Genome sequencing of Cronobacter sp. strain DJ34 isolated from petroleum contaminated sludge of Duliajan Oil Fields, Assam, India.</title>
        <authorList>
            <person name="Pal S."/>
            <person name="Banerjee T.D."/>
            <person name="Roy A."/>
            <person name="Sar P."/>
            <person name="Kazy S.K."/>
        </authorList>
    </citation>
    <scope>NUCLEOTIDE SEQUENCE [LARGE SCALE GENOMIC DNA]</scope>
    <source>
        <strain evidence="3 4">DJ34</strain>
    </source>
</reference>
<proteinExistence type="predicted"/>
<name>A0A0J8VHG2_9ENTR</name>
<dbReference type="RefSeq" id="WP_048888754.1">
    <property type="nucleotide sequence ID" value="NZ_LFEJ01000027.1"/>
</dbReference>
<dbReference type="OrthoDB" id="5840260at2"/>
<accession>A0A0J8VHG2</accession>
<dbReference type="NCBIfam" id="TIGR03369">
    <property type="entry name" value="cellulose_bcsE"/>
    <property type="match status" value="1"/>
</dbReference>
<evidence type="ECO:0000313" key="3">
    <source>
        <dbReference type="EMBL" id="KMV32557.1"/>
    </source>
</evidence>
<evidence type="ECO:0000256" key="1">
    <source>
        <dbReference type="NCBIfam" id="TIGR03369"/>
    </source>
</evidence>
<evidence type="ECO:0000313" key="4">
    <source>
        <dbReference type="Proteomes" id="UP000037315"/>
    </source>
</evidence>
<dbReference type="InterPro" id="IPR017745">
    <property type="entry name" value="BcsE"/>
</dbReference>
<gene>
    <name evidence="3" type="ORF">ACH50_21265</name>
</gene>
<evidence type="ECO:0000256" key="2">
    <source>
        <dbReference type="SAM" id="MobiDB-lite"/>
    </source>
</evidence>
<dbReference type="AlphaFoldDB" id="A0A0J8VHG2"/>
<dbReference type="PATRIC" id="fig|1656095.3.peg.3932"/>
<dbReference type="Pfam" id="PF10995">
    <property type="entry name" value="CBP_BcsE"/>
    <property type="match status" value="1"/>
</dbReference>
<protein>
    <recommendedName>
        <fullName evidence="1">Cellulose biosynthesis protein BcsE</fullName>
    </recommendedName>
</protein>
<dbReference type="EMBL" id="LFEJ01000027">
    <property type="protein sequence ID" value="KMV32557.1"/>
    <property type="molecule type" value="Genomic_DNA"/>
</dbReference>
<dbReference type="STRING" id="1121863.GCA_000621185_03418"/>